<evidence type="ECO:0000313" key="4">
    <source>
        <dbReference type="Proteomes" id="UP000278855"/>
    </source>
</evidence>
<evidence type="ECO:0000256" key="2">
    <source>
        <dbReference type="SAM" id="SignalP"/>
    </source>
</evidence>
<dbReference type="EMBL" id="RKKB01000001">
    <property type="protein sequence ID" value="RPA34509.1"/>
    <property type="molecule type" value="Genomic_DNA"/>
</dbReference>
<sequence>MRLCVSKIGLIICSAILLSACSTSEPDPMDYVGQFRDAFSTQIKGKGIKLFVYKAKLATALDRSIPGDAPRDRVIRRSKQDAQSYQIELRKAENRLELWHQQIDLGLKKTIEMNGYCKAGFIELSRYVETERGEIRGECNDGATAEDIKKFGV</sequence>
<evidence type="ECO:0008006" key="5">
    <source>
        <dbReference type="Google" id="ProtNLM"/>
    </source>
</evidence>
<proteinExistence type="predicted"/>
<name>A0A3N4E8G4_9GAMM</name>
<feature type="chain" id="PRO_5018038796" description="Lipoprotein" evidence="2">
    <location>
        <begin position="21"/>
        <end position="153"/>
    </location>
</feature>
<organism evidence="3 4">
    <name type="scientific">Shewanella psychromarinicola</name>
    <dbReference type="NCBI Taxonomy" id="2487742"/>
    <lineage>
        <taxon>Bacteria</taxon>
        <taxon>Pseudomonadati</taxon>
        <taxon>Pseudomonadota</taxon>
        <taxon>Gammaproteobacteria</taxon>
        <taxon>Alteromonadales</taxon>
        <taxon>Shewanellaceae</taxon>
        <taxon>Shewanella</taxon>
    </lineage>
</organism>
<feature type="coiled-coil region" evidence="1">
    <location>
        <begin position="75"/>
        <end position="102"/>
    </location>
</feature>
<reference evidence="4" key="1">
    <citation type="submission" date="2018-11" db="EMBL/GenBank/DDBJ databases">
        <title>Shewanella sp. R106.</title>
        <authorList>
            <person name="Hwang Y.J."/>
            <person name="Hwang C.Y."/>
        </authorList>
    </citation>
    <scope>NUCLEOTIDE SEQUENCE [LARGE SCALE GENOMIC DNA]</scope>
    <source>
        <strain evidence="4">R106</strain>
    </source>
</reference>
<protein>
    <recommendedName>
        <fullName evidence="5">Lipoprotein</fullName>
    </recommendedName>
</protein>
<keyword evidence="2" id="KW-0732">Signal</keyword>
<evidence type="ECO:0000313" key="3">
    <source>
        <dbReference type="EMBL" id="RPA34509.1"/>
    </source>
</evidence>
<evidence type="ECO:0000256" key="1">
    <source>
        <dbReference type="SAM" id="Coils"/>
    </source>
</evidence>
<accession>A0A3N4E8G4</accession>
<dbReference type="Proteomes" id="UP000278855">
    <property type="component" value="Unassembled WGS sequence"/>
</dbReference>
<dbReference type="AlphaFoldDB" id="A0A3N4E8G4"/>
<keyword evidence="1" id="KW-0175">Coiled coil</keyword>
<feature type="signal peptide" evidence="2">
    <location>
        <begin position="1"/>
        <end position="20"/>
    </location>
</feature>
<gene>
    <name evidence="3" type="ORF">EGC77_02170</name>
</gene>
<comment type="caution">
    <text evidence="3">The sequence shown here is derived from an EMBL/GenBank/DDBJ whole genome shotgun (WGS) entry which is preliminary data.</text>
</comment>
<dbReference type="PROSITE" id="PS51257">
    <property type="entry name" value="PROKAR_LIPOPROTEIN"/>
    <property type="match status" value="1"/>
</dbReference>